<evidence type="ECO:0000256" key="9">
    <source>
        <dbReference type="ARBA" id="ARBA00050776"/>
    </source>
</evidence>
<dbReference type="EMBL" id="CP036280">
    <property type="protein sequence ID" value="QDU72701.1"/>
    <property type="molecule type" value="Genomic_DNA"/>
</dbReference>
<organism evidence="12 13">
    <name type="scientific">Mucisphaera calidilacus</name>
    <dbReference type="NCBI Taxonomy" id="2527982"/>
    <lineage>
        <taxon>Bacteria</taxon>
        <taxon>Pseudomonadati</taxon>
        <taxon>Planctomycetota</taxon>
        <taxon>Phycisphaerae</taxon>
        <taxon>Phycisphaerales</taxon>
        <taxon>Phycisphaeraceae</taxon>
        <taxon>Mucisphaera</taxon>
    </lineage>
</organism>
<dbReference type="AlphaFoldDB" id="A0A518C0E4"/>
<proteinExistence type="inferred from homology"/>
<feature type="domain" description="Aminotransferase class V" evidence="11">
    <location>
        <begin position="4"/>
        <end position="389"/>
    </location>
</feature>
<dbReference type="OrthoDB" id="9808002at2"/>
<keyword evidence="13" id="KW-1185">Reference proteome</keyword>
<comment type="cofactor">
    <cofactor evidence="1 10">
        <name>pyridoxal 5'-phosphate</name>
        <dbReference type="ChEBI" id="CHEBI:597326"/>
    </cofactor>
</comment>
<accession>A0A518C0E4</accession>
<comment type="similarity">
    <text evidence="2">Belongs to the class-V pyridoxal-phosphate-dependent aminotransferase family. NifS/IscS subfamily.</text>
</comment>
<dbReference type="InterPro" id="IPR015422">
    <property type="entry name" value="PyrdxlP-dep_Trfase_small"/>
</dbReference>
<evidence type="ECO:0000256" key="6">
    <source>
        <dbReference type="ARBA" id="ARBA00022898"/>
    </source>
</evidence>
<dbReference type="GO" id="GO:0046872">
    <property type="term" value="F:metal ion binding"/>
    <property type="evidence" value="ECO:0007669"/>
    <property type="project" value="UniProtKB-KW"/>
</dbReference>
<dbReference type="KEGG" id="mcad:Pan265_25750"/>
<evidence type="ECO:0000256" key="8">
    <source>
        <dbReference type="ARBA" id="ARBA00023014"/>
    </source>
</evidence>
<evidence type="ECO:0000256" key="2">
    <source>
        <dbReference type="ARBA" id="ARBA00006490"/>
    </source>
</evidence>
<dbReference type="Pfam" id="PF00266">
    <property type="entry name" value="Aminotran_5"/>
    <property type="match status" value="1"/>
</dbReference>
<keyword evidence="6" id="KW-0663">Pyridoxal phosphate</keyword>
<sequence length="411" mass="44455">MDWIYLDNNATTQPLPEVVEAVNQAHQKLWANPSSVHRFGQTVRQQIELARADVANLIGASPREIIFTSGGTESSNLALNGLWRHGWRRVLITTRTEHAATHQPAEQLANQGVNTLYVDVDADGVIQAESLLESLDRIKHDHANSLDEGADGTVVIVSLQYANNETGIVQPVSSIGHLIAHTRDDYKKNGQNVAIYLHVDGTQAVGKLPVAIKETGCDLMTFSGHKFHGPKGIGGLYLRRGVPLRPQTLGGPQEQDRRGGTENVPGILGIAAAARAARQFVDDLEAIEQHRTLRDRFEHNLLEKIPEAVIHGMHRTRLWNTTSVAFTGIEAEAILIGLSEKGVCASAGAACSSGSLEPSPVLLAMGMPEPLAHGTIRLSASRFTTQDELNTATQHLVSVVQRLGATMPMSP</sequence>
<dbReference type="PANTHER" id="PTHR11601:SF34">
    <property type="entry name" value="CYSTEINE DESULFURASE"/>
    <property type="match status" value="1"/>
</dbReference>
<keyword evidence="5" id="KW-0479">Metal-binding</keyword>
<dbReference type="Gene3D" id="3.90.1150.10">
    <property type="entry name" value="Aspartate Aminotransferase, domain 1"/>
    <property type="match status" value="1"/>
</dbReference>
<dbReference type="InterPro" id="IPR000192">
    <property type="entry name" value="Aminotrans_V_dom"/>
</dbReference>
<evidence type="ECO:0000256" key="5">
    <source>
        <dbReference type="ARBA" id="ARBA00022723"/>
    </source>
</evidence>
<dbReference type="InterPro" id="IPR015421">
    <property type="entry name" value="PyrdxlP-dep_Trfase_major"/>
</dbReference>
<evidence type="ECO:0000313" key="12">
    <source>
        <dbReference type="EMBL" id="QDU72701.1"/>
    </source>
</evidence>
<dbReference type="GO" id="GO:0051536">
    <property type="term" value="F:iron-sulfur cluster binding"/>
    <property type="evidence" value="ECO:0007669"/>
    <property type="project" value="UniProtKB-KW"/>
</dbReference>
<dbReference type="RefSeq" id="WP_145446864.1">
    <property type="nucleotide sequence ID" value="NZ_CP036280.1"/>
</dbReference>
<dbReference type="PROSITE" id="PS00595">
    <property type="entry name" value="AA_TRANSFER_CLASS_5"/>
    <property type="match status" value="1"/>
</dbReference>
<evidence type="ECO:0000313" key="13">
    <source>
        <dbReference type="Proteomes" id="UP000320386"/>
    </source>
</evidence>
<keyword evidence="7" id="KW-0408">Iron</keyword>
<keyword evidence="4 12" id="KW-0808">Transferase</keyword>
<reference evidence="12 13" key="1">
    <citation type="submission" date="2019-02" db="EMBL/GenBank/DDBJ databases">
        <title>Deep-cultivation of Planctomycetes and their phenomic and genomic characterization uncovers novel biology.</title>
        <authorList>
            <person name="Wiegand S."/>
            <person name="Jogler M."/>
            <person name="Boedeker C."/>
            <person name="Pinto D."/>
            <person name="Vollmers J."/>
            <person name="Rivas-Marin E."/>
            <person name="Kohn T."/>
            <person name="Peeters S.H."/>
            <person name="Heuer A."/>
            <person name="Rast P."/>
            <person name="Oberbeckmann S."/>
            <person name="Bunk B."/>
            <person name="Jeske O."/>
            <person name="Meyerdierks A."/>
            <person name="Storesund J.E."/>
            <person name="Kallscheuer N."/>
            <person name="Luecker S."/>
            <person name="Lage O.M."/>
            <person name="Pohl T."/>
            <person name="Merkel B.J."/>
            <person name="Hornburger P."/>
            <person name="Mueller R.-W."/>
            <person name="Bruemmer F."/>
            <person name="Labrenz M."/>
            <person name="Spormann A.M."/>
            <person name="Op den Camp H."/>
            <person name="Overmann J."/>
            <person name="Amann R."/>
            <person name="Jetten M.S.M."/>
            <person name="Mascher T."/>
            <person name="Medema M.H."/>
            <person name="Devos D.P."/>
            <person name="Kaster A.-K."/>
            <person name="Ovreas L."/>
            <person name="Rohde M."/>
            <person name="Galperin M.Y."/>
            <person name="Jogler C."/>
        </authorList>
    </citation>
    <scope>NUCLEOTIDE SEQUENCE [LARGE SCALE GENOMIC DNA]</scope>
    <source>
        <strain evidence="12 13">Pan265</strain>
    </source>
</reference>
<evidence type="ECO:0000259" key="11">
    <source>
        <dbReference type="Pfam" id="PF00266"/>
    </source>
</evidence>
<evidence type="ECO:0000256" key="10">
    <source>
        <dbReference type="RuleBase" id="RU004504"/>
    </source>
</evidence>
<protein>
    <recommendedName>
        <fullName evidence="3">cysteine desulfurase</fullName>
        <ecNumber evidence="3">2.8.1.7</ecNumber>
    </recommendedName>
</protein>
<dbReference type="InterPro" id="IPR015424">
    <property type="entry name" value="PyrdxlP-dep_Trfase"/>
</dbReference>
<dbReference type="InterPro" id="IPR020578">
    <property type="entry name" value="Aminotrans_V_PyrdxlP_BS"/>
</dbReference>
<dbReference type="GO" id="GO:0031071">
    <property type="term" value="F:cysteine desulfurase activity"/>
    <property type="evidence" value="ECO:0007669"/>
    <property type="project" value="UniProtKB-EC"/>
</dbReference>
<dbReference type="Gene3D" id="1.10.260.50">
    <property type="match status" value="1"/>
</dbReference>
<dbReference type="InterPro" id="IPR016454">
    <property type="entry name" value="Cysteine_dSase"/>
</dbReference>
<dbReference type="PANTHER" id="PTHR11601">
    <property type="entry name" value="CYSTEINE DESULFURYLASE FAMILY MEMBER"/>
    <property type="match status" value="1"/>
</dbReference>
<gene>
    <name evidence="12" type="primary">nifS</name>
    <name evidence="12" type="ORF">Pan265_25750</name>
</gene>
<dbReference type="Gene3D" id="3.40.640.10">
    <property type="entry name" value="Type I PLP-dependent aspartate aminotransferase-like (Major domain)"/>
    <property type="match status" value="1"/>
</dbReference>
<comment type="catalytic activity">
    <reaction evidence="9">
        <text>(sulfur carrier)-H + L-cysteine = (sulfur carrier)-SH + L-alanine</text>
        <dbReference type="Rhea" id="RHEA:43892"/>
        <dbReference type="Rhea" id="RHEA-COMP:14737"/>
        <dbReference type="Rhea" id="RHEA-COMP:14739"/>
        <dbReference type="ChEBI" id="CHEBI:29917"/>
        <dbReference type="ChEBI" id="CHEBI:35235"/>
        <dbReference type="ChEBI" id="CHEBI:57972"/>
        <dbReference type="ChEBI" id="CHEBI:64428"/>
        <dbReference type="EC" id="2.8.1.7"/>
    </reaction>
</comment>
<evidence type="ECO:0000256" key="3">
    <source>
        <dbReference type="ARBA" id="ARBA00012239"/>
    </source>
</evidence>
<dbReference type="PIRSF" id="PIRSF005572">
    <property type="entry name" value="NifS"/>
    <property type="match status" value="1"/>
</dbReference>
<evidence type="ECO:0000256" key="4">
    <source>
        <dbReference type="ARBA" id="ARBA00022679"/>
    </source>
</evidence>
<evidence type="ECO:0000256" key="1">
    <source>
        <dbReference type="ARBA" id="ARBA00001933"/>
    </source>
</evidence>
<dbReference type="SUPFAM" id="SSF53383">
    <property type="entry name" value="PLP-dependent transferases"/>
    <property type="match status" value="1"/>
</dbReference>
<dbReference type="Proteomes" id="UP000320386">
    <property type="component" value="Chromosome"/>
</dbReference>
<keyword evidence="8" id="KW-0411">Iron-sulfur</keyword>
<name>A0A518C0E4_9BACT</name>
<evidence type="ECO:0000256" key="7">
    <source>
        <dbReference type="ARBA" id="ARBA00023004"/>
    </source>
</evidence>
<dbReference type="EC" id="2.8.1.7" evidence="3"/>